<keyword evidence="6 7" id="KW-0472">Membrane</keyword>
<reference evidence="8 9" key="1">
    <citation type="submission" date="2020-08" db="EMBL/GenBank/DDBJ databases">
        <title>Sequencing the genomes of 1000 actinobacteria strains.</title>
        <authorList>
            <person name="Klenk H.-P."/>
        </authorList>
    </citation>
    <scope>NUCLEOTIDE SEQUENCE [LARGE SCALE GENOMIC DNA]</scope>
    <source>
        <strain evidence="8 9">DSM 45258</strain>
    </source>
</reference>
<feature type="transmembrane region" description="Helical" evidence="7">
    <location>
        <begin position="57"/>
        <end position="84"/>
    </location>
</feature>
<protein>
    <submittedName>
        <fullName evidence="8">Multicomponent Na+:H+ antiporter subunit E</fullName>
    </submittedName>
</protein>
<keyword evidence="4 7" id="KW-0812">Transmembrane</keyword>
<gene>
    <name evidence="8" type="ORF">FHU29_002001</name>
</gene>
<evidence type="ECO:0000256" key="2">
    <source>
        <dbReference type="ARBA" id="ARBA00006228"/>
    </source>
</evidence>
<dbReference type="GO" id="GO:0005886">
    <property type="term" value="C:plasma membrane"/>
    <property type="evidence" value="ECO:0007669"/>
    <property type="project" value="UniProtKB-SubCell"/>
</dbReference>
<evidence type="ECO:0000256" key="4">
    <source>
        <dbReference type="ARBA" id="ARBA00022692"/>
    </source>
</evidence>
<evidence type="ECO:0000256" key="5">
    <source>
        <dbReference type="ARBA" id="ARBA00022989"/>
    </source>
</evidence>
<dbReference type="Pfam" id="PF01899">
    <property type="entry name" value="MNHE"/>
    <property type="match status" value="1"/>
</dbReference>
<dbReference type="PANTHER" id="PTHR34584:SF1">
    <property type="entry name" value="NA(+)_H(+) ANTIPORTER SUBUNIT E1"/>
    <property type="match status" value="1"/>
</dbReference>
<keyword evidence="5 7" id="KW-1133">Transmembrane helix</keyword>
<comment type="caution">
    <text evidence="8">The sequence shown here is derived from an EMBL/GenBank/DDBJ whole genome shotgun (WGS) entry which is preliminary data.</text>
</comment>
<dbReference type="RefSeq" id="WP_064441007.1">
    <property type="nucleotide sequence ID" value="NZ_BDDI01000011.1"/>
</dbReference>
<dbReference type="OrthoDB" id="3556991at2"/>
<dbReference type="InterPro" id="IPR002758">
    <property type="entry name" value="Cation_antiport_E"/>
</dbReference>
<dbReference type="NCBIfam" id="NF006521">
    <property type="entry name" value="PRK08965.1-5"/>
    <property type="match status" value="1"/>
</dbReference>
<dbReference type="AlphaFoldDB" id="A0A839RKY2"/>
<evidence type="ECO:0000256" key="6">
    <source>
        <dbReference type="ARBA" id="ARBA00023136"/>
    </source>
</evidence>
<dbReference type="Proteomes" id="UP000567922">
    <property type="component" value="Unassembled WGS sequence"/>
</dbReference>
<organism evidence="8 9">
    <name type="scientific">Hoyosella altamirensis</name>
    <dbReference type="NCBI Taxonomy" id="616997"/>
    <lineage>
        <taxon>Bacteria</taxon>
        <taxon>Bacillati</taxon>
        <taxon>Actinomycetota</taxon>
        <taxon>Actinomycetes</taxon>
        <taxon>Mycobacteriales</taxon>
        <taxon>Hoyosellaceae</taxon>
        <taxon>Hoyosella</taxon>
    </lineage>
</organism>
<feature type="transmembrane region" description="Helical" evidence="7">
    <location>
        <begin position="12"/>
        <end position="45"/>
    </location>
</feature>
<comment type="subcellular location">
    <subcellularLocation>
        <location evidence="1">Cell membrane</location>
        <topology evidence="1">Multi-pass membrane protein</topology>
    </subcellularLocation>
</comment>
<proteinExistence type="inferred from homology"/>
<evidence type="ECO:0000313" key="9">
    <source>
        <dbReference type="Proteomes" id="UP000567922"/>
    </source>
</evidence>
<keyword evidence="3" id="KW-1003">Cell membrane</keyword>
<evidence type="ECO:0000313" key="8">
    <source>
        <dbReference type="EMBL" id="MBB3037552.1"/>
    </source>
</evidence>
<sequence>MIRTALLRISGVLWLAGIWVLLWGTVSVGNVLSGILIGLAVVYLLPLPRIPIGGRLHPISFLVLNAVVAFMLLRATLQVAWITIRPGPPPNSAILKRRVDVRSDLVLTLIVDALSLIPGSLVLQVDKVQRVVFVHVIDISDKRAIAKFHKDTDRLVRWFVRAFERRDEWRDITSNASMGREEL</sequence>
<dbReference type="GO" id="GO:0008324">
    <property type="term" value="F:monoatomic cation transmembrane transporter activity"/>
    <property type="evidence" value="ECO:0007669"/>
    <property type="project" value="InterPro"/>
</dbReference>
<evidence type="ECO:0000256" key="3">
    <source>
        <dbReference type="ARBA" id="ARBA00022475"/>
    </source>
</evidence>
<accession>A0A839RKY2</accession>
<dbReference type="PANTHER" id="PTHR34584">
    <property type="entry name" value="NA(+)/H(+) ANTIPORTER SUBUNIT E1"/>
    <property type="match status" value="1"/>
</dbReference>
<evidence type="ECO:0000256" key="7">
    <source>
        <dbReference type="SAM" id="Phobius"/>
    </source>
</evidence>
<dbReference type="EMBL" id="JACHWS010000002">
    <property type="protein sequence ID" value="MBB3037552.1"/>
    <property type="molecule type" value="Genomic_DNA"/>
</dbReference>
<name>A0A839RKY2_9ACTN</name>
<evidence type="ECO:0000256" key="1">
    <source>
        <dbReference type="ARBA" id="ARBA00004651"/>
    </source>
</evidence>
<keyword evidence="9" id="KW-1185">Reference proteome</keyword>
<comment type="similarity">
    <text evidence="2">Belongs to the CPA3 antiporters (TC 2.A.63) subunit E family.</text>
</comment>